<feature type="compositionally biased region" description="Polar residues" evidence="2">
    <location>
        <begin position="786"/>
        <end position="797"/>
    </location>
</feature>
<dbReference type="InterPro" id="IPR051489">
    <property type="entry name" value="ADAM_Metalloproteinase"/>
</dbReference>
<feature type="binding site" evidence="1">
    <location>
        <position position="210"/>
    </location>
    <ligand>
        <name>Zn(2+)</name>
        <dbReference type="ChEBI" id="CHEBI:29105"/>
        <note>catalytic</note>
    </ligand>
</feature>
<protein>
    <recommendedName>
        <fullName evidence="7">Disintegrin domain-containing protein</fullName>
    </recommendedName>
</protein>
<evidence type="ECO:0000313" key="6">
    <source>
        <dbReference type="Proteomes" id="UP000009022"/>
    </source>
</evidence>
<feature type="region of interest" description="Disordered" evidence="2">
    <location>
        <begin position="773"/>
        <end position="912"/>
    </location>
</feature>
<dbReference type="SUPFAM" id="SSF55486">
    <property type="entry name" value="Metalloproteases ('zincins'), catalytic domain"/>
    <property type="match status" value="1"/>
</dbReference>
<feature type="domain" description="Disintegrin" evidence="3">
    <location>
        <begin position="282"/>
        <end position="375"/>
    </location>
</feature>
<sequence>MEINFHLERLQKSLDGDIVQMVSDDRKTRFMKSGRSKRSAVSRHGPDNNRNSRRCGIFIHADQTFVRALQLFHITKVRQYIYDTIKMVNRVFSVIDFNQDQKSDNFTFYIDRLTIGEFQQESPSFDNAYHHLERISLHNHSEYCLAYYLTNNDRYSVNGLSWIGTTNKNTGLCSTFDYHHHSYDHRKSMNTALINFNIHDHKLFPYVMIHELAHSLGAVHDSETRCKRYATNIPFFMSGIVINATELDQMQFSICSVQAMAKVIRSRSMECFKVNAQTTTSKSTCGNKIVEPYEQCDCGTIGECQDYCCNPSTCQLAQHAVCSPSQGPCCNDATCHYFTIREHHLCQNETQCAVKSYCDGHLVGSACPKAKLKDDYTVCDDHKSCIAGTCQRSICSISGLSACSCPNNNYARNNSKDAKDSSSSSSCLICCQSVNDKHCAPLDELVKGEASLVNNICRIKAIQYVGELERKEEDILKSIMNSLLAILGASLLGFIISNLGIIQTLGLILLSSIAIRSSLIGFIITPCYTKIAFCCCSNQQRRMQESFYGKKVSRCTDSIDSYILSQRGQRRSSRASSISSTKRQGSICGKIFPECENSKITSPIARDRSFVFNEASKNVDATFIPEYRKGSVTNRKPDRYINSPVTTTSRSINTDTAGLTNLSRSRSLCSKLPPSIPNRQTNLQVSKNNKGIVQRTNLQKSLSLGDGLKSRNLTNLSRSRSLCSKLPPPIPNRQTNLQVSKNNKGIVQRTNLQKSLSLGDGLKSKNLTNLSRSRSLCGKLPPAIPNRQTNLQVSKNNKGMVRHTNLQRPLSLSDGLKSRDLPRPQSLRAMPSSPPLQSRQKNLIGSTNLSRSRSLYSSPPAIPERPKSSIMQASCINLAVGRRPPPTKPPPPLPINRINSCKSKTRSALHNS</sequence>
<dbReference type="KEGG" id="tad:TRIADDRAFT_56535"/>
<dbReference type="EMBL" id="DS985245">
    <property type="protein sequence ID" value="EDV25027.1"/>
    <property type="molecule type" value="Genomic_DNA"/>
</dbReference>
<evidence type="ECO:0000259" key="4">
    <source>
        <dbReference type="PROSITE" id="PS50215"/>
    </source>
</evidence>
<dbReference type="SMART" id="SM00050">
    <property type="entry name" value="DISIN"/>
    <property type="match status" value="1"/>
</dbReference>
<feature type="compositionally biased region" description="Low complexity" evidence="2">
    <location>
        <begin position="849"/>
        <end position="859"/>
    </location>
</feature>
<evidence type="ECO:0000313" key="5">
    <source>
        <dbReference type="EMBL" id="EDV25027.1"/>
    </source>
</evidence>
<dbReference type="GO" id="GO:0004222">
    <property type="term" value="F:metalloendopeptidase activity"/>
    <property type="evidence" value="ECO:0000318"/>
    <property type="project" value="GO_Central"/>
</dbReference>
<dbReference type="PhylomeDB" id="B3RYF0"/>
<dbReference type="InterPro" id="IPR001762">
    <property type="entry name" value="Disintegrin_dom"/>
</dbReference>
<keyword evidence="6" id="KW-1185">Reference proteome</keyword>
<gene>
    <name evidence="5" type="ORF">TRIADDRAFT_56535</name>
</gene>
<feature type="domain" description="Peptidase M12B" evidence="4">
    <location>
        <begin position="53"/>
        <end position="276"/>
    </location>
</feature>
<dbReference type="InParanoid" id="B3RYF0"/>
<dbReference type="Gene3D" id="4.10.70.10">
    <property type="entry name" value="Disintegrin domain"/>
    <property type="match status" value="1"/>
</dbReference>
<name>B3RYF0_TRIAD</name>
<dbReference type="PROSITE" id="PS50214">
    <property type="entry name" value="DISINTEGRIN_2"/>
    <property type="match status" value="1"/>
</dbReference>
<dbReference type="HOGENOM" id="CLU_318938_0_0_1"/>
<dbReference type="GO" id="GO:0005886">
    <property type="term" value="C:plasma membrane"/>
    <property type="evidence" value="ECO:0000318"/>
    <property type="project" value="GO_Central"/>
</dbReference>
<dbReference type="PROSITE" id="PS50215">
    <property type="entry name" value="ADAM_MEPRO"/>
    <property type="match status" value="1"/>
</dbReference>
<evidence type="ECO:0000256" key="2">
    <source>
        <dbReference type="SAM" id="MobiDB-lite"/>
    </source>
</evidence>
<dbReference type="InterPro" id="IPR036436">
    <property type="entry name" value="Disintegrin_dom_sf"/>
</dbReference>
<evidence type="ECO:0000259" key="3">
    <source>
        <dbReference type="PROSITE" id="PS50214"/>
    </source>
</evidence>
<proteinExistence type="predicted"/>
<dbReference type="Gene3D" id="3.40.390.10">
    <property type="entry name" value="Collagenase (Catalytic Domain)"/>
    <property type="match status" value="1"/>
</dbReference>
<dbReference type="SUPFAM" id="SSF57552">
    <property type="entry name" value="Blood coagulation inhibitor (disintegrin)"/>
    <property type="match status" value="1"/>
</dbReference>
<dbReference type="eggNOG" id="KOG3658">
    <property type="taxonomic scope" value="Eukaryota"/>
</dbReference>
<evidence type="ECO:0008006" key="7">
    <source>
        <dbReference type="Google" id="ProtNLM"/>
    </source>
</evidence>
<organism evidence="5 6">
    <name type="scientific">Trichoplax adhaerens</name>
    <name type="common">Trichoplax reptans</name>
    <dbReference type="NCBI Taxonomy" id="10228"/>
    <lineage>
        <taxon>Eukaryota</taxon>
        <taxon>Metazoa</taxon>
        <taxon>Placozoa</taxon>
        <taxon>Uniplacotomia</taxon>
        <taxon>Trichoplacea</taxon>
        <taxon>Trichoplacidae</taxon>
        <taxon>Trichoplax</taxon>
    </lineage>
</organism>
<dbReference type="OrthoDB" id="2131567at2759"/>
<feature type="region of interest" description="Disordered" evidence="2">
    <location>
        <begin position="719"/>
        <end position="745"/>
    </location>
</feature>
<dbReference type="PANTHER" id="PTHR45702:SF2">
    <property type="entry name" value="KUZBANIAN, ISOFORM A"/>
    <property type="match status" value="1"/>
</dbReference>
<dbReference type="GO" id="GO:0006509">
    <property type="term" value="P:membrane protein ectodomain proteolysis"/>
    <property type="evidence" value="ECO:0000318"/>
    <property type="project" value="GO_Central"/>
</dbReference>
<reference evidence="5 6" key="1">
    <citation type="journal article" date="2008" name="Nature">
        <title>The Trichoplax genome and the nature of placozoans.</title>
        <authorList>
            <person name="Srivastava M."/>
            <person name="Begovic E."/>
            <person name="Chapman J."/>
            <person name="Putnam N.H."/>
            <person name="Hellsten U."/>
            <person name="Kawashima T."/>
            <person name="Kuo A."/>
            <person name="Mitros T."/>
            <person name="Salamov A."/>
            <person name="Carpenter M.L."/>
            <person name="Signorovitch A.Y."/>
            <person name="Moreno M.A."/>
            <person name="Kamm K."/>
            <person name="Grimwood J."/>
            <person name="Schmutz J."/>
            <person name="Shapiro H."/>
            <person name="Grigoriev I.V."/>
            <person name="Buss L.W."/>
            <person name="Schierwater B."/>
            <person name="Dellaporta S.L."/>
            <person name="Rokhsar D.S."/>
        </authorList>
    </citation>
    <scope>NUCLEOTIDE SEQUENCE [LARGE SCALE GENOMIC DNA]</scope>
    <source>
        <strain evidence="5 6">Grell-BS-1999</strain>
    </source>
</reference>
<dbReference type="Proteomes" id="UP000009022">
    <property type="component" value="Unassembled WGS sequence"/>
</dbReference>
<keyword evidence="1" id="KW-0862">Zinc</keyword>
<accession>B3RYF0</accession>
<feature type="binding site" evidence="1">
    <location>
        <position position="214"/>
    </location>
    <ligand>
        <name>Zn(2+)</name>
        <dbReference type="ChEBI" id="CHEBI:29105"/>
        <note>catalytic</note>
    </ligand>
</feature>
<dbReference type="GO" id="GO:0046872">
    <property type="term" value="F:metal ion binding"/>
    <property type="evidence" value="ECO:0007669"/>
    <property type="project" value="UniProtKB-KW"/>
</dbReference>
<dbReference type="Pfam" id="PF00200">
    <property type="entry name" value="Disintegrin"/>
    <property type="match status" value="1"/>
</dbReference>
<feature type="compositionally biased region" description="Pro residues" evidence="2">
    <location>
        <begin position="883"/>
        <end position="894"/>
    </location>
</feature>
<feature type="compositionally biased region" description="Polar residues" evidence="2">
    <location>
        <begin position="732"/>
        <end position="745"/>
    </location>
</feature>
<dbReference type="InterPro" id="IPR001590">
    <property type="entry name" value="Peptidase_M12B"/>
</dbReference>
<feature type="compositionally biased region" description="Polar residues" evidence="2">
    <location>
        <begin position="835"/>
        <end position="848"/>
    </location>
</feature>
<feature type="compositionally biased region" description="Basic residues" evidence="2">
    <location>
        <begin position="903"/>
        <end position="912"/>
    </location>
</feature>
<dbReference type="PANTHER" id="PTHR45702">
    <property type="entry name" value="ADAM10/ADAM17 METALLOPEPTIDASE FAMILY MEMBER"/>
    <property type="match status" value="1"/>
</dbReference>
<dbReference type="CTD" id="6754130"/>
<dbReference type="InterPro" id="IPR024079">
    <property type="entry name" value="MetalloPept_cat_dom_sf"/>
</dbReference>
<comment type="caution">
    <text evidence="1">Lacks conserved residue(s) required for the propagation of feature annotation.</text>
</comment>
<dbReference type="GeneID" id="6754130"/>
<evidence type="ECO:0000256" key="1">
    <source>
        <dbReference type="PROSITE-ProRule" id="PRU00276"/>
    </source>
</evidence>
<dbReference type="GO" id="GO:0007219">
    <property type="term" value="P:Notch signaling pathway"/>
    <property type="evidence" value="ECO:0000318"/>
    <property type="project" value="GO_Central"/>
</dbReference>
<dbReference type="Pfam" id="PF13688">
    <property type="entry name" value="Reprolysin_5"/>
    <property type="match status" value="1"/>
</dbReference>
<feature type="binding site" evidence="1">
    <location>
        <position position="220"/>
    </location>
    <ligand>
        <name>Zn(2+)</name>
        <dbReference type="ChEBI" id="CHEBI:29105"/>
        <note>catalytic</note>
    </ligand>
</feature>
<feature type="active site" evidence="1">
    <location>
        <position position="211"/>
    </location>
</feature>
<dbReference type="RefSeq" id="XP_002112917.1">
    <property type="nucleotide sequence ID" value="XM_002112881.1"/>
</dbReference>
<dbReference type="AlphaFoldDB" id="B3RYF0"/>
<keyword evidence="1" id="KW-0479">Metal-binding</keyword>